<dbReference type="Proteomes" id="UP000265520">
    <property type="component" value="Unassembled WGS sequence"/>
</dbReference>
<proteinExistence type="predicted"/>
<evidence type="ECO:0000313" key="2">
    <source>
        <dbReference type="Proteomes" id="UP000265520"/>
    </source>
</evidence>
<dbReference type="EMBL" id="LXQA010243106">
    <property type="protein sequence ID" value="MCI37300.1"/>
    <property type="molecule type" value="Genomic_DNA"/>
</dbReference>
<reference evidence="1 2" key="1">
    <citation type="journal article" date="2018" name="Front. Plant Sci.">
        <title>Red Clover (Trifolium pratense) and Zigzag Clover (T. medium) - A Picture of Genomic Similarities and Differences.</title>
        <authorList>
            <person name="Dluhosova J."/>
            <person name="Istvanek J."/>
            <person name="Nedelnik J."/>
            <person name="Repkova J."/>
        </authorList>
    </citation>
    <scope>NUCLEOTIDE SEQUENCE [LARGE SCALE GENOMIC DNA]</scope>
    <source>
        <strain evidence="2">cv. 10/8</strain>
        <tissue evidence="1">Leaf</tissue>
    </source>
</reference>
<accession>A0A392RND1</accession>
<dbReference type="AlphaFoldDB" id="A0A392RND1"/>
<comment type="caution">
    <text evidence="1">The sequence shown here is derived from an EMBL/GenBank/DDBJ whole genome shotgun (WGS) entry which is preliminary data.</text>
</comment>
<name>A0A392RND1_9FABA</name>
<keyword evidence="2" id="KW-1185">Reference proteome</keyword>
<organism evidence="1 2">
    <name type="scientific">Trifolium medium</name>
    <dbReference type="NCBI Taxonomy" id="97028"/>
    <lineage>
        <taxon>Eukaryota</taxon>
        <taxon>Viridiplantae</taxon>
        <taxon>Streptophyta</taxon>
        <taxon>Embryophyta</taxon>
        <taxon>Tracheophyta</taxon>
        <taxon>Spermatophyta</taxon>
        <taxon>Magnoliopsida</taxon>
        <taxon>eudicotyledons</taxon>
        <taxon>Gunneridae</taxon>
        <taxon>Pentapetalae</taxon>
        <taxon>rosids</taxon>
        <taxon>fabids</taxon>
        <taxon>Fabales</taxon>
        <taxon>Fabaceae</taxon>
        <taxon>Papilionoideae</taxon>
        <taxon>50 kb inversion clade</taxon>
        <taxon>NPAAA clade</taxon>
        <taxon>Hologalegina</taxon>
        <taxon>IRL clade</taxon>
        <taxon>Trifolieae</taxon>
        <taxon>Trifolium</taxon>
    </lineage>
</organism>
<evidence type="ECO:0000313" key="1">
    <source>
        <dbReference type="EMBL" id="MCI37300.1"/>
    </source>
</evidence>
<protein>
    <submittedName>
        <fullName evidence="1">Uncharacterized protein</fullName>
    </submittedName>
</protein>
<sequence length="25" mass="3002">MKKKKEKTMQMEINLPSELIIEILL</sequence>
<feature type="non-terminal residue" evidence="1">
    <location>
        <position position="25"/>
    </location>
</feature>